<evidence type="ECO:0000256" key="1">
    <source>
        <dbReference type="RuleBase" id="RU366034"/>
    </source>
</evidence>
<dbReference type="Pfam" id="PF19086">
    <property type="entry name" value="Terpene_syn_C_2"/>
    <property type="match status" value="1"/>
</dbReference>
<organism evidence="2 3">
    <name type="scientific">Burkholderia singularis</name>
    <dbReference type="NCBI Taxonomy" id="1503053"/>
    <lineage>
        <taxon>Bacteria</taxon>
        <taxon>Pseudomonadati</taxon>
        <taxon>Pseudomonadota</taxon>
        <taxon>Betaproteobacteria</taxon>
        <taxon>Burkholderiales</taxon>
        <taxon>Burkholderiaceae</taxon>
        <taxon>Burkholderia</taxon>
        <taxon>pseudomallei group</taxon>
    </lineage>
</organism>
<dbReference type="GO" id="GO:0010333">
    <property type="term" value="F:terpene synthase activity"/>
    <property type="evidence" value="ECO:0007669"/>
    <property type="project" value="InterPro"/>
</dbReference>
<dbReference type="InterPro" id="IPR008949">
    <property type="entry name" value="Isoprenoid_synthase_dom_sf"/>
</dbReference>
<proteinExistence type="inferred from homology"/>
<dbReference type="Gene3D" id="1.10.600.10">
    <property type="entry name" value="Farnesyl Diphosphate Synthase"/>
    <property type="match status" value="1"/>
</dbReference>
<dbReference type="PANTHER" id="PTHR35201">
    <property type="entry name" value="TERPENE SYNTHASE"/>
    <property type="match status" value="1"/>
</dbReference>
<dbReference type="SFLD" id="SFLDG01020">
    <property type="entry name" value="Terpene_Cyclase_Like_2"/>
    <property type="match status" value="1"/>
</dbReference>
<name>A0A238H6Z9_9BURK</name>
<keyword evidence="1" id="KW-0456">Lyase</keyword>
<dbReference type="EC" id="4.2.3.-" evidence="1"/>
<dbReference type="InterPro" id="IPR034686">
    <property type="entry name" value="Terpene_cyclase-like_2"/>
</dbReference>
<keyword evidence="1" id="KW-0479">Metal-binding</keyword>
<accession>A0A238H6Z9</accession>
<evidence type="ECO:0000313" key="2">
    <source>
        <dbReference type="EMBL" id="SMG00797.1"/>
    </source>
</evidence>
<evidence type="ECO:0000313" key="3">
    <source>
        <dbReference type="Proteomes" id="UP000198460"/>
    </source>
</evidence>
<dbReference type="SFLD" id="SFLDS00005">
    <property type="entry name" value="Isoprenoid_Synthase_Type_I"/>
    <property type="match status" value="1"/>
</dbReference>
<gene>
    <name evidence="2" type="ORF">BSIN_0447</name>
</gene>
<dbReference type="Proteomes" id="UP000198460">
    <property type="component" value="Unassembled WGS sequence"/>
</dbReference>
<reference evidence="2 3" key="1">
    <citation type="submission" date="2017-04" db="EMBL/GenBank/DDBJ databases">
        <authorList>
            <person name="Afonso C.L."/>
            <person name="Miller P.J."/>
            <person name="Scott M.A."/>
            <person name="Spackman E."/>
            <person name="Goraichik I."/>
            <person name="Dimitrov K.M."/>
            <person name="Suarez D.L."/>
            <person name="Swayne D.E."/>
        </authorList>
    </citation>
    <scope>NUCLEOTIDE SEQUENCE [LARGE SCALE GENOMIC DNA]</scope>
    <source>
        <strain evidence="2">LMG 28154</strain>
    </source>
</reference>
<comment type="cofactor">
    <cofactor evidence="1">
        <name>Mg(2+)</name>
        <dbReference type="ChEBI" id="CHEBI:18420"/>
    </cofactor>
</comment>
<comment type="similarity">
    <text evidence="1">Belongs to the terpene synthase family.</text>
</comment>
<dbReference type="PANTHER" id="PTHR35201:SF4">
    <property type="entry name" value="BETA-PINACENE SYNTHASE-RELATED"/>
    <property type="match status" value="1"/>
</dbReference>
<sequence length="333" mass="37315">MTESSVATATERAAVSDELFFPSPRLELKAAWHPLHDAIEQQLAVDNYSYLLRHCGNEQAARRYLSQRIPAYGGLCYPNALNERIYAVEQLMNVMTLMDDAFTAFARDGNQPGLDALRDDFIAAIGGKCSSPNTPSAQLLYETLRLMDGVRTSRPRFWRRFIGCIGEQIDMQANPSAIDAAHLSFNEYLQLRHVEGFGHWITLTTEYALDVDMGDLLDESLIGMRDAVIDSVILVNDLFSFRKESSAAETLNAVWILMRVEQLDTQAAICRLAELCELNERRLIDAQNSVAVSALGQRADVRAYIAELGHMSAGNAEFHRFSTRYHAEERDSG</sequence>
<keyword evidence="1" id="KW-0460">Magnesium</keyword>
<dbReference type="GO" id="GO:0046872">
    <property type="term" value="F:metal ion binding"/>
    <property type="evidence" value="ECO:0007669"/>
    <property type="project" value="UniProtKB-KW"/>
</dbReference>
<protein>
    <recommendedName>
        <fullName evidence="1">Terpene synthase</fullName>
        <ecNumber evidence="1">4.2.3.-</ecNumber>
    </recommendedName>
</protein>
<dbReference type="EMBL" id="FXAN01000061">
    <property type="protein sequence ID" value="SMG00797.1"/>
    <property type="molecule type" value="Genomic_DNA"/>
</dbReference>
<dbReference type="AlphaFoldDB" id="A0A238H6Z9"/>
<dbReference type="SUPFAM" id="SSF48576">
    <property type="entry name" value="Terpenoid synthases"/>
    <property type="match status" value="1"/>
</dbReference>